<dbReference type="Gene3D" id="3.90.1300.10">
    <property type="entry name" value="Amidase signature (AS) domain"/>
    <property type="match status" value="1"/>
</dbReference>
<organism evidence="2 3">
    <name type="scientific">Mycolicibacterium litorale</name>
    <dbReference type="NCBI Taxonomy" id="758802"/>
    <lineage>
        <taxon>Bacteria</taxon>
        <taxon>Bacillati</taxon>
        <taxon>Actinomycetota</taxon>
        <taxon>Actinomycetes</taxon>
        <taxon>Mycobacteriales</taxon>
        <taxon>Mycobacteriaceae</taxon>
        <taxon>Mycolicibacterium</taxon>
    </lineage>
</organism>
<dbReference type="EMBL" id="AP023287">
    <property type="protein sequence ID" value="BCI52269.1"/>
    <property type="molecule type" value="Genomic_DNA"/>
</dbReference>
<sequence length="425" mass="43413">MQASTHSHASADIVLSPTLTALAGGVRTATHCVDAAIARIGAVDGEVHAWVAVDEDGARAQARLLDALPAERRGPLHGLPVGVKDIVDVRGFPTRCGSAATSTEVVSSDATVVQMLRDAGAVILGKTVTTEFAYFSPGPTANPHRLGHTPGGSSSGSAAAVAAGMAPLAIGTQTAASVTRPAAYCGVHAIVLPRGLVATDGIAGLAESLDSPGLLGSDALGLAAVLDAVLPNGGAVPVSEVLVWRPGPSFGVHTHMLAAVDRIGDHARELGLAVADIDLDAQALALVDAHRRIMAYEAARQSRAATMPRGELSPTLRQLLDDGAALDRVDYERASAYVQTVRREFLDRLRSTNAAILAPAAQGAAPEGLSATGDPVMSRPWQALGLAAATFPVGFCAGLPLGLQLVGADDGRALLRLADTLCRRT</sequence>
<evidence type="ECO:0000313" key="2">
    <source>
        <dbReference type="EMBL" id="BCI52269.1"/>
    </source>
</evidence>
<keyword evidence="2" id="KW-0808">Transferase</keyword>
<dbReference type="RefSeq" id="WP_185295116.1">
    <property type="nucleotide sequence ID" value="NZ_AP023287.1"/>
</dbReference>
<dbReference type="Proteomes" id="UP000515734">
    <property type="component" value="Chromosome"/>
</dbReference>
<dbReference type="InterPro" id="IPR023631">
    <property type="entry name" value="Amidase_dom"/>
</dbReference>
<dbReference type="GO" id="GO:0016740">
    <property type="term" value="F:transferase activity"/>
    <property type="evidence" value="ECO:0007669"/>
    <property type="project" value="UniProtKB-KW"/>
</dbReference>
<gene>
    <name evidence="2" type="ORF">NIIDNTM18_15470</name>
</gene>
<accession>A0A6S6P1B2</accession>
<evidence type="ECO:0000313" key="3">
    <source>
        <dbReference type="Proteomes" id="UP000515734"/>
    </source>
</evidence>
<dbReference type="SUPFAM" id="SSF75304">
    <property type="entry name" value="Amidase signature (AS) enzymes"/>
    <property type="match status" value="1"/>
</dbReference>
<dbReference type="PANTHER" id="PTHR11895">
    <property type="entry name" value="TRANSAMIDASE"/>
    <property type="match status" value="1"/>
</dbReference>
<proteinExistence type="predicted"/>
<reference evidence="2 3" key="1">
    <citation type="submission" date="2020-07" db="EMBL/GenBank/DDBJ databases">
        <title>Complete genome sequence of Mycolicibacterium litorale like strain isolated from cardiac implantable electronic device infection.</title>
        <authorList>
            <person name="Fukano H."/>
            <person name="Miyama H."/>
            <person name="Hoshino Y."/>
        </authorList>
    </citation>
    <scope>NUCLEOTIDE SEQUENCE [LARGE SCALE GENOMIC DNA]</scope>
    <source>
        <strain evidence="2 3">NIIDNTM18</strain>
    </source>
</reference>
<feature type="domain" description="Amidase" evidence="1">
    <location>
        <begin position="33"/>
        <end position="408"/>
    </location>
</feature>
<dbReference type="Pfam" id="PF01425">
    <property type="entry name" value="Amidase"/>
    <property type="match status" value="1"/>
</dbReference>
<dbReference type="PANTHER" id="PTHR11895:SF176">
    <property type="entry name" value="AMIDASE AMID-RELATED"/>
    <property type="match status" value="1"/>
</dbReference>
<name>A0A6S6P1B2_9MYCO</name>
<evidence type="ECO:0000259" key="1">
    <source>
        <dbReference type="Pfam" id="PF01425"/>
    </source>
</evidence>
<dbReference type="AlphaFoldDB" id="A0A6S6P1B2"/>
<dbReference type="InterPro" id="IPR000120">
    <property type="entry name" value="Amidase"/>
</dbReference>
<dbReference type="InterPro" id="IPR036928">
    <property type="entry name" value="AS_sf"/>
</dbReference>
<protein>
    <submittedName>
        <fullName evidence="2">Glutamyl-tRNA amidotransferase subunit A</fullName>
    </submittedName>
</protein>